<dbReference type="EMBL" id="MU152590">
    <property type="protein sequence ID" value="KAF9440365.1"/>
    <property type="molecule type" value="Genomic_DNA"/>
</dbReference>
<proteinExistence type="predicted"/>
<organism evidence="2 3">
    <name type="scientific">Macrolepiota fuliginosa MF-IS2</name>
    <dbReference type="NCBI Taxonomy" id="1400762"/>
    <lineage>
        <taxon>Eukaryota</taxon>
        <taxon>Fungi</taxon>
        <taxon>Dikarya</taxon>
        <taxon>Basidiomycota</taxon>
        <taxon>Agaricomycotina</taxon>
        <taxon>Agaricomycetes</taxon>
        <taxon>Agaricomycetidae</taxon>
        <taxon>Agaricales</taxon>
        <taxon>Agaricineae</taxon>
        <taxon>Agaricaceae</taxon>
        <taxon>Macrolepiota</taxon>
    </lineage>
</organism>
<evidence type="ECO:0000313" key="3">
    <source>
        <dbReference type="Proteomes" id="UP000807342"/>
    </source>
</evidence>
<gene>
    <name evidence="2" type="ORF">P691DRAFT_126674</name>
</gene>
<dbReference type="AlphaFoldDB" id="A0A9P6BWE7"/>
<sequence length="113" mass="11873">MRFIPDYTVSSPQAKSSNNVTSPEAHRSCHSHILHYLLYPHSRGGLYGLTGGKNSDPALEPDAAEFGAKNPALLSCHYSDGQPTKPALHQITAPPPAPDPAQAMAGMGPSSAL</sequence>
<feature type="compositionally biased region" description="Polar residues" evidence="1">
    <location>
        <begin position="8"/>
        <end position="22"/>
    </location>
</feature>
<accession>A0A9P6BWE7</accession>
<evidence type="ECO:0000313" key="2">
    <source>
        <dbReference type="EMBL" id="KAF9440365.1"/>
    </source>
</evidence>
<keyword evidence="3" id="KW-1185">Reference proteome</keyword>
<dbReference type="Proteomes" id="UP000807342">
    <property type="component" value="Unassembled WGS sequence"/>
</dbReference>
<evidence type="ECO:0000256" key="1">
    <source>
        <dbReference type="SAM" id="MobiDB-lite"/>
    </source>
</evidence>
<protein>
    <submittedName>
        <fullName evidence="2">Uncharacterized protein</fullName>
    </submittedName>
</protein>
<feature type="region of interest" description="Disordered" evidence="1">
    <location>
        <begin position="1"/>
        <end position="24"/>
    </location>
</feature>
<reference evidence="2" key="1">
    <citation type="submission" date="2020-11" db="EMBL/GenBank/DDBJ databases">
        <authorList>
            <consortium name="DOE Joint Genome Institute"/>
            <person name="Ahrendt S."/>
            <person name="Riley R."/>
            <person name="Andreopoulos W."/>
            <person name="Labutti K."/>
            <person name="Pangilinan J."/>
            <person name="Ruiz-Duenas F.J."/>
            <person name="Barrasa J.M."/>
            <person name="Sanchez-Garcia M."/>
            <person name="Camarero S."/>
            <person name="Miyauchi S."/>
            <person name="Serrano A."/>
            <person name="Linde D."/>
            <person name="Babiker R."/>
            <person name="Drula E."/>
            <person name="Ayuso-Fernandez I."/>
            <person name="Pacheco R."/>
            <person name="Padilla G."/>
            <person name="Ferreira P."/>
            <person name="Barriuso J."/>
            <person name="Kellner H."/>
            <person name="Castanera R."/>
            <person name="Alfaro M."/>
            <person name="Ramirez L."/>
            <person name="Pisabarro A.G."/>
            <person name="Kuo A."/>
            <person name="Tritt A."/>
            <person name="Lipzen A."/>
            <person name="He G."/>
            <person name="Yan M."/>
            <person name="Ng V."/>
            <person name="Cullen D."/>
            <person name="Martin F."/>
            <person name="Rosso M.-N."/>
            <person name="Henrissat B."/>
            <person name="Hibbett D."/>
            <person name="Martinez A.T."/>
            <person name="Grigoriev I.V."/>
        </authorList>
    </citation>
    <scope>NUCLEOTIDE SEQUENCE</scope>
    <source>
        <strain evidence="2">MF-IS2</strain>
    </source>
</reference>
<feature type="compositionally biased region" description="Low complexity" evidence="1">
    <location>
        <begin position="100"/>
        <end position="113"/>
    </location>
</feature>
<name>A0A9P6BWE7_9AGAR</name>
<comment type="caution">
    <text evidence="2">The sequence shown here is derived from an EMBL/GenBank/DDBJ whole genome shotgun (WGS) entry which is preliminary data.</text>
</comment>
<feature type="region of interest" description="Disordered" evidence="1">
    <location>
        <begin position="79"/>
        <end position="113"/>
    </location>
</feature>